<evidence type="ECO:0000256" key="3">
    <source>
        <dbReference type="ARBA" id="ARBA00023274"/>
    </source>
</evidence>
<dbReference type="GO" id="GO:0003735">
    <property type="term" value="F:structural constituent of ribosome"/>
    <property type="evidence" value="ECO:0007669"/>
    <property type="project" value="InterPro"/>
</dbReference>
<dbReference type="PANTHER" id="PTHR10916">
    <property type="entry name" value="60S RIBOSOMAL PROTEIN L35/50S RIBOSOMAL PROTEIN L29"/>
    <property type="match status" value="1"/>
</dbReference>
<name>A0A2S7USV3_9GAMM</name>
<dbReference type="RefSeq" id="WP_105051496.1">
    <property type="nucleotide sequence ID" value="NZ_BMYG01000008.1"/>
</dbReference>
<dbReference type="GO" id="GO:0022625">
    <property type="term" value="C:cytosolic large ribosomal subunit"/>
    <property type="evidence" value="ECO:0007669"/>
    <property type="project" value="TreeGrafter"/>
</dbReference>
<keyword evidence="3 5" id="KW-0687">Ribonucleoprotein</keyword>
<dbReference type="FunFam" id="1.10.287.310:FF:000001">
    <property type="entry name" value="50S ribosomal protein L29"/>
    <property type="match status" value="1"/>
</dbReference>
<evidence type="ECO:0000313" key="6">
    <source>
        <dbReference type="EMBL" id="PQJ53023.1"/>
    </source>
</evidence>
<keyword evidence="7" id="KW-1185">Reference proteome</keyword>
<comment type="caution">
    <text evidence="6">The sequence shown here is derived from an EMBL/GenBank/DDBJ whole genome shotgun (WGS) entry which is preliminary data.</text>
</comment>
<dbReference type="SUPFAM" id="SSF46561">
    <property type="entry name" value="Ribosomal protein L29 (L29p)"/>
    <property type="match status" value="1"/>
</dbReference>
<dbReference type="PANTHER" id="PTHR10916:SF0">
    <property type="entry name" value="LARGE RIBOSOMAL SUBUNIT PROTEIN UL29C"/>
    <property type="match status" value="1"/>
</dbReference>
<dbReference type="HAMAP" id="MF_00374">
    <property type="entry name" value="Ribosomal_uL29"/>
    <property type="match status" value="1"/>
</dbReference>
<keyword evidence="2 5" id="KW-0689">Ribosomal protein</keyword>
<evidence type="ECO:0000256" key="1">
    <source>
        <dbReference type="ARBA" id="ARBA00009254"/>
    </source>
</evidence>
<dbReference type="NCBIfam" id="TIGR00012">
    <property type="entry name" value="L29"/>
    <property type="match status" value="1"/>
</dbReference>
<gene>
    <name evidence="5" type="primary">rpmC</name>
    <name evidence="6" type="ORF">BTO11_04685</name>
</gene>
<accession>A0A2S7USV3</accession>
<dbReference type="GO" id="GO:0006412">
    <property type="term" value="P:translation"/>
    <property type="evidence" value="ECO:0007669"/>
    <property type="project" value="UniProtKB-UniRule"/>
</dbReference>
<dbReference type="CDD" id="cd00427">
    <property type="entry name" value="Ribosomal_L29_HIP"/>
    <property type="match status" value="1"/>
</dbReference>
<dbReference type="AlphaFoldDB" id="A0A2S7USV3"/>
<dbReference type="InterPro" id="IPR050063">
    <property type="entry name" value="Ribosomal_protein_uL29"/>
</dbReference>
<dbReference type="EMBL" id="MSCH01000003">
    <property type="protein sequence ID" value="PQJ53023.1"/>
    <property type="molecule type" value="Genomic_DNA"/>
</dbReference>
<sequence length="64" mass="7239">MKASELKDKSVEELNAELLSLLREQFNLRMQHASGQLAQSHLLRIVRRNIARVKTVIAQTKVGA</sequence>
<reference evidence="6 7" key="1">
    <citation type="submission" date="2016-12" db="EMBL/GenBank/DDBJ databases">
        <title>Diversity of luminous bacteria.</title>
        <authorList>
            <person name="Yoshizawa S."/>
            <person name="Kogure K."/>
        </authorList>
    </citation>
    <scope>NUCLEOTIDE SEQUENCE [LARGE SCALE GENOMIC DNA]</scope>
    <source>
        <strain evidence="6 7">SA4-48</strain>
    </source>
</reference>
<dbReference type="InterPro" id="IPR036049">
    <property type="entry name" value="Ribosomal_uL29_sf"/>
</dbReference>
<dbReference type="InterPro" id="IPR018254">
    <property type="entry name" value="Ribosomal_uL29_CS"/>
</dbReference>
<dbReference type="PROSITE" id="PS00579">
    <property type="entry name" value="RIBOSOMAL_L29"/>
    <property type="match status" value="1"/>
</dbReference>
<dbReference type="Proteomes" id="UP000239007">
    <property type="component" value="Unassembled WGS sequence"/>
</dbReference>
<dbReference type="OrthoDB" id="9815192at2"/>
<evidence type="ECO:0000256" key="4">
    <source>
        <dbReference type="ARBA" id="ARBA00035204"/>
    </source>
</evidence>
<dbReference type="InterPro" id="IPR001854">
    <property type="entry name" value="Ribosomal_uL29"/>
</dbReference>
<evidence type="ECO:0000256" key="2">
    <source>
        <dbReference type="ARBA" id="ARBA00022980"/>
    </source>
</evidence>
<protein>
    <recommendedName>
        <fullName evidence="4 5">Large ribosomal subunit protein uL29</fullName>
    </recommendedName>
</protein>
<dbReference type="Pfam" id="PF00831">
    <property type="entry name" value="Ribosomal_L29"/>
    <property type="match status" value="1"/>
</dbReference>
<evidence type="ECO:0000256" key="5">
    <source>
        <dbReference type="HAMAP-Rule" id="MF_00374"/>
    </source>
</evidence>
<comment type="similarity">
    <text evidence="1 5">Belongs to the universal ribosomal protein uL29 family.</text>
</comment>
<organism evidence="6 7">
    <name type="scientific">Psychrosphaera saromensis</name>
    <dbReference type="NCBI Taxonomy" id="716813"/>
    <lineage>
        <taxon>Bacteria</taxon>
        <taxon>Pseudomonadati</taxon>
        <taxon>Pseudomonadota</taxon>
        <taxon>Gammaproteobacteria</taxon>
        <taxon>Alteromonadales</taxon>
        <taxon>Pseudoalteromonadaceae</taxon>
        <taxon>Psychrosphaera</taxon>
    </lineage>
</organism>
<evidence type="ECO:0000313" key="7">
    <source>
        <dbReference type="Proteomes" id="UP000239007"/>
    </source>
</evidence>
<dbReference type="Gene3D" id="1.10.287.310">
    <property type="match status" value="1"/>
</dbReference>
<proteinExistence type="inferred from homology"/>